<accession>A0ABN8I895</accession>
<name>A0ABN8I895_9NEOP</name>
<evidence type="ECO:0000313" key="3">
    <source>
        <dbReference type="Proteomes" id="UP000837857"/>
    </source>
</evidence>
<feature type="compositionally biased region" description="Basic residues" evidence="1">
    <location>
        <begin position="160"/>
        <end position="169"/>
    </location>
</feature>
<evidence type="ECO:0000313" key="2">
    <source>
        <dbReference type="EMBL" id="CAH2048649.1"/>
    </source>
</evidence>
<dbReference type="EMBL" id="OW152830">
    <property type="protein sequence ID" value="CAH2048649.1"/>
    <property type="molecule type" value="Genomic_DNA"/>
</dbReference>
<keyword evidence="3" id="KW-1185">Reference proteome</keyword>
<sequence>MFPNDTNSQFSPRIVCAAGGGGGRVPWRRCNFPRPRRVFREGRTRPLPLARGRREIARRAAPLSPTWSSRHHDAYRSRANRQTRARSRNARPLSSRRCQATRAGAGGEMLPALALLLLLALPPAQVAARRHAPDLREDEPARRTTRPAGGCNAFGGGRSCSRKARPHRPRNIDTTIVPVVIAPIPV</sequence>
<feature type="compositionally biased region" description="Basic and acidic residues" evidence="1">
    <location>
        <begin position="131"/>
        <end position="142"/>
    </location>
</feature>
<feature type="region of interest" description="Disordered" evidence="1">
    <location>
        <begin position="130"/>
        <end position="171"/>
    </location>
</feature>
<feature type="region of interest" description="Disordered" evidence="1">
    <location>
        <begin position="55"/>
        <end position="100"/>
    </location>
</feature>
<protein>
    <submittedName>
        <fullName evidence="2">Uncharacterized protein</fullName>
    </submittedName>
</protein>
<dbReference type="Proteomes" id="UP000837857">
    <property type="component" value="Chromosome 18"/>
</dbReference>
<gene>
    <name evidence="2" type="ORF">IPOD504_LOCUS6254</name>
</gene>
<feature type="non-terminal residue" evidence="2">
    <location>
        <position position="1"/>
    </location>
</feature>
<feature type="compositionally biased region" description="Basic residues" evidence="1">
    <location>
        <begin position="78"/>
        <end position="89"/>
    </location>
</feature>
<proteinExistence type="predicted"/>
<organism evidence="2 3">
    <name type="scientific">Iphiclides podalirius</name>
    <name type="common">scarce swallowtail</name>
    <dbReference type="NCBI Taxonomy" id="110791"/>
    <lineage>
        <taxon>Eukaryota</taxon>
        <taxon>Metazoa</taxon>
        <taxon>Ecdysozoa</taxon>
        <taxon>Arthropoda</taxon>
        <taxon>Hexapoda</taxon>
        <taxon>Insecta</taxon>
        <taxon>Pterygota</taxon>
        <taxon>Neoptera</taxon>
        <taxon>Endopterygota</taxon>
        <taxon>Lepidoptera</taxon>
        <taxon>Glossata</taxon>
        <taxon>Ditrysia</taxon>
        <taxon>Papilionoidea</taxon>
        <taxon>Papilionidae</taxon>
        <taxon>Papilioninae</taxon>
        <taxon>Iphiclides</taxon>
    </lineage>
</organism>
<reference evidence="2" key="1">
    <citation type="submission" date="2022-03" db="EMBL/GenBank/DDBJ databases">
        <authorList>
            <person name="Martin H S."/>
        </authorList>
    </citation>
    <scope>NUCLEOTIDE SEQUENCE</scope>
</reference>
<evidence type="ECO:0000256" key="1">
    <source>
        <dbReference type="SAM" id="MobiDB-lite"/>
    </source>
</evidence>